<dbReference type="KEGG" id="har:HEAR1505"/>
<keyword evidence="2" id="KW-1185">Reference proteome</keyword>
<gene>
    <name evidence="1" type="ordered locus">HEAR1505</name>
</gene>
<accession>A4G587</accession>
<dbReference type="AlphaFoldDB" id="A4G587"/>
<name>A4G587_HERAR</name>
<dbReference type="HOGENOM" id="CLU_2601331_0_0_4"/>
<evidence type="ECO:0000313" key="2">
    <source>
        <dbReference type="Proteomes" id="UP000006697"/>
    </source>
</evidence>
<sequence length="82" mass="8813">MSDTNTDPAAVQPETLTKSEVASFCRHLGRSLKGITSNDSALAAHLMRESEYLEKNNFSAAANMFATVATTLDPNPPKRDAS</sequence>
<proteinExistence type="predicted"/>
<evidence type="ECO:0000313" key="1">
    <source>
        <dbReference type="EMBL" id="CAL61674.1"/>
    </source>
</evidence>
<dbReference type="Proteomes" id="UP000006697">
    <property type="component" value="Chromosome"/>
</dbReference>
<organism evidence="1 2">
    <name type="scientific">Herminiimonas arsenicoxydans</name>
    <dbReference type="NCBI Taxonomy" id="204773"/>
    <lineage>
        <taxon>Bacteria</taxon>
        <taxon>Pseudomonadati</taxon>
        <taxon>Pseudomonadota</taxon>
        <taxon>Betaproteobacteria</taxon>
        <taxon>Burkholderiales</taxon>
        <taxon>Oxalobacteraceae</taxon>
        <taxon>Herminiimonas</taxon>
    </lineage>
</organism>
<dbReference type="eggNOG" id="ENOG50316E8">
    <property type="taxonomic scope" value="Bacteria"/>
</dbReference>
<reference evidence="1 2" key="1">
    <citation type="journal article" date="2007" name="PLoS Genet.">
        <title>A tale of two oxidation states: bacterial colonization of arsenic-rich environments.</title>
        <authorList>
            <person name="Muller D."/>
            <person name="Medigue C."/>
            <person name="Koechler S."/>
            <person name="Barbe V."/>
            <person name="Barakat M."/>
            <person name="Talla E."/>
            <person name="Bonnefoy V."/>
            <person name="Krin E."/>
            <person name="Arsene-Ploetze F."/>
            <person name="Carapito C."/>
            <person name="Chandler M."/>
            <person name="Cournoyer B."/>
            <person name="Cruveiller S."/>
            <person name="Dossat C."/>
            <person name="Duval S."/>
            <person name="Heymann M."/>
            <person name="Leize E."/>
            <person name="Lieutaud A."/>
            <person name="Lievremont D."/>
            <person name="Makita Y."/>
            <person name="Mangenot S."/>
            <person name="Nitschke W."/>
            <person name="Ortet P."/>
            <person name="Perdrial N."/>
            <person name="Schoepp B."/>
            <person name="Siguier N."/>
            <person name="Simeonova D.D."/>
            <person name="Rouy Z."/>
            <person name="Segurens B."/>
            <person name="Turlin E."/>
            <person name="Vallenet D."/>
            <person name="Van Dorsselaer A."/>
            <person name="Weiss S."/>
            <person name="Weissenbach J."/>
            <person name="Lett M.C."/>
            <person name="Danchin A."/>
            <person name="Bertin P.N."/>
        </authorList>
    </citation>
    <scope>NUCLEOTIDE SEQUENCE [LARGE SCALE GENOMIC DNA]</scope>
    <source>
        <strain evidence="2">ULPAs1</strain>
    </source>
</reference>
<dbReference type="EMBL" id="CU207211">
    <property type="protein sequence ID" value="CAL61674.1"/>
    <property type="molecule type" value="Genomic_DNA"/>
</dbReference>
<dbReference type="OrthoDB" id="8778244at2"/>
<protein>
    <submittedName>
        <fullName evidence="1">Uncharacterized protein</fullName>
    </submittedName>
</protein>